<evidence type="ECO:0000313" key="2">
    <source>
        <dbReference type="Proteomes" id="UP000051638"/>
    </source>
</evidence>
<dbReference type="STRING" id="1423796.FC24_GL001455"/>
<dbReference type="PATRIC" id="fig|1423796.3.peg.1482"/>
<dbReference type="RefSeq" id="WP_057874022.1">
    <property type="nucleotide sequence ID" value="NZ_AYYI01000038.1"/>
</dbReference>
<accession>A0A0R2DAU7</accession>
<dbReference type="EMBL" id="AYYI01000038">
    <property type="protein sequence ID" value="KRM97691.1"/>
    <property type="molecule type" value="Genomic_DNA"/>
</dbReference>
<dbReference type="Pfam" id="PF09709">
    <property type="entry name" value="Cas_Csd1"/>
    <property type="match status" value="1"/>
</dbReference>
<dbReference type="AlphaFoldDB" id="A0A0R2DAU7"/>
<dbReference type="Proteomes" id="UP000051638">
    <property type="component" value="Unassembled WGS sequence"/>
</dbReference>
<reference evidence="1 2" key="1">
    <citation type="journal article" date="2015" name="Genome Announc.">
        <title>Expanding the biotechnology potential of lactobacilli through comparative genomics of 213 strains and associated genera.</title>
        <authorList>
            <person name="Sun Z."/>
            <person name="Harris H.M."/>
            <person name="McCann A."/>
            <person name="Guo C."/>
            <person name="Argimon S."/>
            <person name="Zhang W."/>
            <person name="Yang X."/>
            <person name="Jeffery I.B."/>
            <person name="Cooney J.C."/>
            <person name="Kagawa T.F."/>
            <person name="Liu W."/>
            <person name="Song Y."/>
            <person name="Salvetti E."/>
            <person name="Wrobel A."/>
            <person name="Rasinkangas P."/>
            <person name="Parkhill J."/>
            <person name="Rea M.C."/>
            <person name="O'Sullivan O."/>
            <person name="Ritari J."/>
            <person name="Douillard F.P."/>
            <person name="Paul Ross R."/>
            <person name="Yang R."/>
            <person name="Briner A.E."/>
            <person name="Felis G.E."/>
            <person name="de Vos W.M."/>
            <person name="Barrangou R."/>
            <person name="Klaenhammer T.R."/>
            <person name="Caufield P.W."/>
            <person name="Cui Y."/>
            <person name="Zhang H."/>
            <person name="O'Toole P.W."/>
        </authorList>
    </citation>
    <scope>NUCLEOTIDE SEQUENCE [LARGE SCALE GENOMIC DNA]</scope>
    <source>
        <strain evidence="1 2">DSM 20253</strain>
    </source>
</reference>
<dbReference type="InterPro" id="IPR010144">
    <property type="entry name" value="CRISPR-assoc_prot_Csd1-typ"/>
</dbReference>
<organism evidence="1 2">
    <name type="scientific">Loigolactobacillus rennini DSM 20253</name>
    <dbReference type="NCBI Taxonomy" id="1423796"/>
    <lineage>
        <taxon>Bacteria</taxon>
        <taxon>Bacillati</taxon>
        <taxon>Bacillota</taxon>
        <taxon>Bacilli</taxon>
        <taxon>Lactobacillales</taxon>
        <taxon>Lactobacillaceae</taxon>
        <taxon>Loigolactobacillus</taxon>
    </lineage>
</organism>
<keyword evidence="2" id="KW-1185">Reference proteome</keyword>
<evidence type="ECO:0008006" key="3">
    <source>
        <dbReference type="Google" id="ProtNLM"/>
    </source>
</evidence>
<evidence type="ECO:0000313" key="1">
    <source>
        <dbReference type="EMBL" id="KRM97691.1"/>
    </source>
</evidence>
<comment type="caution">
    <text evidence="1">The sequence shown here is derived from an EMBL/GenBank/DDBJ whole genome shotgun (WGS) entry which is preliminary data.</text>
</comment>
<dbReference type="NCBIfam" id="TIGR01863">
    <property type="entry name" value="cas_Csd1"/>
    <property type="match status" value="1"/>
</dbReference>
<proteinExistence type="predicted"/>
<sequence length="618" mass="70448">MTIFQDLIKVYDDNQACIGKFEQDRFGNDYTLLPASHVSVSIQIQVTIDNKGNFSSAEFLSKRGENTVIPATIQSANRSSKPTPHPLQDKIKYVAGDYANYVVDDKKKNKYHPPYIELLKQWVTSSYATPRLKTIYHYQQQGRLIQDLVNASVIKLDDQGQINKKTGNLYVRFTVSDDNPVSVWQDKQMYASWTDYYNHYLSKTQPVNIDYLTGKSVPTTKLSKKNINPATSGAKLISANDKSNFTYRGMFLGDDFYSVGYLESQKMAHALKWLIQRQGLKSDSRVYLFWSDGASNDLISQLAREAVSGQQREQVKALKAESAGDTGQDIAASYNQRLLGLNENIEYGQLVHIIFLDAATTGRMATVYYNVMATEQFRKNIETWVKNCGFLVNTQKGQQIHTPTVNQLIRSAYLVGSGGKRFEAMKKRSLSRMMIAIINAAKLPNDLLKALYHRLLKPQGYSELGFWRQDLLNFVAAENYQHRGGRTNMALNLENHDRSYLFGRLLALADDAENFALYQRRLANDAVSGRLTTAQRFMTNFSEQPATTWQRIYLSVMRSYMNKLKPGSRHYYQERIMTILDQLGDEEMTDEPLAPGFLTGFAAQHIDNHQPRENDENN</sequence>
<name>A0A0R2DAU7_9LACO</name>
<gene>
    <name evidence="1" type="ORF">FC24_GL001455</name>
</gene>
<protein>
    <recommendedName>
        <fullName evidence="3">CRISPR-associated protein, Csd1 family</fullName>
    </recommendedName>
</protein>